<dbReference type="InterPro" id="IPR013011">
    <property type="entry name" value="PTS_EIIB_2"/>
</dbReference>
<dbReference type="InterPro" id="IPR036634">
    <property type="entry name" value="PRD_sf"/>
</dbReference>
<dbReference type="InterPro" id="IPR016152">
    <property type="entry name" value="PTrfase/Anion_transptr"/>
</dbReference>
<keyword evidence="3" id="KW-0805">Transcription regulation</keyword>
<reference evidence="6 7" key="1">
    <citation type="submission" date="2017-10" db="EMBL/GenBank/DDBJ databases">
        <title>FDA dAtabase for Regulatory Grade micrObial Sequences (FDA-ARGOS): Supporting development and validation of Infectious Disease Dx tests.</title>
        <authorList>
            <person name="Campos J."/>
            <person name="Goldberg B."/>
            <person name="Tallon L.J."/>
            <person name="Sadzewicz L."/>
            <person name="Sengamalay N."/>
            <person name="Ott S."/>
            <person name="Godinez A."/>
            <person name="Nagaraj S."/>
            <person name="Vyas G."/>
            <person name="Aluvathingal J."/>
            <person name="Nadendla S."/>
            <person name="Geyer C."/>
            <person name="Nandy P."/>
            <person name="Hobson J."/>
            <person name="Sichtig H."/>
        </authorList>
    </citation>
    <scope>NUCLEOTIDE SEQUENCE [LARGE SCALE GENOMIC DNA]</scope>
    <source>
        <strain evidence="6 7">FDAARGOS_185</strain>
    </source>
</reference>
<dbReference type="Gene3D" id="3.40.930.10">
    <property type="entry name" value="Mannitol-specific EII, Chain A"/>
    <property type="match status" value="1"/>
</dbReference>
<keyword evidence="2" id="KW-0677">Repeat</keyword>
<dbReference type="PANTHER" id="PTHR30185:SF18">
    <property type="entry name" value="TRANSCRIPTIONAL REGULATOR MTLR"/>
    <property type="match status" value="1"/>
</dbReference>
<dbReference type="InterPro" id="IPR036390">
    <property type="entry name" value="WH_DNA-bd_sf"/>
</dbReference>
<evidence type="ECO:0000313" key="6">
    <source>
        <dbReference type="EMBL" id="TRZ32727.1"/>
    </source>
</evidence>
<dbReference type="GO" id="GO:0008982">
    <property type="term" value="F:protein-N(PI)-phosphohistidine-sugar phosphotransferase activity"/>
    <property type="evidence" value="ECO:0007669"/>
    <property type="project" value="InterPro"/>
</dbReference>
<dbReference type="SUPFAM" id="SSF46785">
    <property type="entry name" value="Winged helix' DNA-binding domain"/>
    <property type="match status" value="1"/>
</dbReference>
<proteinExistence type="predicted"/>
<dbReference type="Pfam" id="PF05043">
    <property type="entry name" value="Mga"/>
    <property type="match status" value="1"/>
</dbReference>
<gene>
    <name evidence="6" type="ORF">AUF17_00975</name>
</gene>
<dbReference type="InterPro" id="IPR002178">
    <property type="entry name" value="PTS_EIIA_type-2_dom"/>
</dbReference>
<dbReference type="SUPFAM" id="SSF52794">
    <property type="entry name" value="PTS system IIB component-like"/>
    <property type="match status" value="1"/>
</dbReference>
<evidence type="ECO:0000256" key="2">
    <source>
        <dbReference type="ARBA" id="ARBA00022737"/>
    </source>
</evidence>
<dbReference type="InterPro" id="IPR011608">
    <property type="entry name" value="PRD"/>
</dbReference>
<dbReference type="GO" id="GO:0009401">
    <property type="term" value="P:phosphoenolpyruvate-dependent sugar phosphotransferase system"/>
    <property type="evidence" value="ECO:0007669"/>
    <property type="project" value="InterPro"/>
</dbReference>
<accession>A0A553S6V7</accession>
<dbReference type="InterPro" id="IPR036388">
    <property type="entry name" value="WH-like_DNA-bd_sf"/>
</dbReference>
<dbReference type="Pfam" id="PF00874">
    <property type="entry name" value="PRD"/>
    <property type="match status" value="2"/>
</dbReference>
<dbReference type="PROSITE" id="PS51372">
    <property type="entry name" value="PRD_2"/>
    <property type="match status" value="2"/>
</dbReference>
<dbReference type="Pfam" id="PF02302">
    <property type="entry name" value="PTS_IIB"/>
    <property type="match status" value="1"/>
</dbReference>
<dbReference type="Proteomes" id="UP000316316">
    <property type="component" value="Unassembled WGS sequence"/>
</dbReference>
<dbReference type="GeneID" id="69569170"/>
<keyword evidence="4" id="KW-0010">Activator</keyword>
<dbReference type="InterPro" id="IPR013196">
    <property type="entry name" value="HTH_11"/>
</dbReference>
<dbReference type="AlphaFoldDB" id="A0A553S6V7"/>
<dbReference type="GO" id="GO:0006355">
    <property type="term" value="P:regulation of DNA-templated transcription"/>
    <property type="evidence" value="ECO:0007669"/>
    <property type="project" value="InterPro"/>
</dbReference>
<dbReference type="InterPro" id="IPR003501">
    <property type="entry name" value="PTS_EIIB_2/3"/>
</dbReference>
<dbReference type="Gene3D" id="3.40.50.2300">
    <property type="match status" value="1"/>
</dbReference>
<evidence type="ECO:0000256" key="1">
    <source>
        <dbReference type="ARBA" id="ARBA00022679"/>
    </source>
</evidence>
<evidence type="ECO:0000256" key="3">
    <source>
        <dbReference type="ARBA" id="ARBA00023015"/>
    </source>
</evidence>
<dbReference type="Gene3D" id="1.10.10.10">
    <property type="entry name" value="Winged helix-like DNA-binding domain superfamily/Winged helix DNA-binding domain"/>
    <property type="match status" value="2"/>
</dbReference>
<dbReference type="InterPro" id="IPR050661">
    <property type="entry name" value="BglG_antiterminators"/>
</dbReference>
<keyword evidence="1" id="KW-0808">Transferase</keyword>
<evidence type="ECO:0000313" key="7">
    <source>
        <dbReference type="Proteomes" id="UP000316316"/>
    </source>
</evidence>
<dbReference type="PANTHER" id="PTHR30185">
    <property type="entry name" value="CRYPTIC BETA-GLUCOSIDE BGL OPERON ANTITERMINATOR"/>
    <property type="match status" value="1"/>
</dbReference>
<evidence type="ECO:0000256" key="4">
    <source>
        <dbReference type="ARBA" id="ARBA00023159"/>
    </source>
</evidence>
<evidence type="ECO:0000256" key="5">
    <source>
        <dbReference type="ARBA" id="ARBA00023163"/>
    </source>
</evidence>
<dbReference type="SUPFAM" id="SSF63520">
    <property type="entry name" value="PTS-regulatory domain, PRD"/>
    <property type="match status" value="2"/>
</dbReference>
<dbReference type="Pfam" id="PF08279">
    <property type="entry name" value="HTH_11"/>
    <property type="match status" value="1"/>
</dbReference>
<dbReference type="InterPro" id="IPR036095">
    <property type="entry name" value="PTS_EIIB-like_sf"/>
</dbReference>
<dbReference type="SUPFAM" id="SSF55804">
    <property type="entry name" value="Phoshotransferase/anion transport protein"/>
    <property type="match status" value="1"/>
</dbReference>
<keyword evidence="5" id="KW-0804">Transcription</keyword>
<organism evidence="6 7">
    <name type="scientific">Enterococcus avium</name>
    <name type="common">Streptococcus avium</name>
    <dbReference type="NCBI Taxonomy" id="33945"/>
    <lineage>
        <taxon>Bacteria</taxon>
        <taxon>Bacillati</taxon>
        <taxon>Bacillota</taxon>
        <taxon>Bacilli</taxon>
        <taxon>Lactobacillales</taxon>
        <taxon>Enterococcaceae</taxon>
        <taxon>Enterococcus</taxon>
    </lineage>
</organism>
<dbReference type="Gene3D" id="1.10.1790.10">
    <property type="entry name" value="PRD domain"/>
    <property type="match status" value="2"/>
</dbReference>
<sequence length="673" mass="77519">MLSKRETQILKLLFDHKHTYLTSQEIASGIDVSNRTARKYLHLLEDALKQESLATIEAKQGNGYQLKIEDARRFDEFYLEEVKSQMASKDITTIQESNDRQYYILNRLFFEQSTVYVDAIADELFVSRSTISNDLVEIKKLITPYQIELQSKSNKGIFIVGNEQNIRHFIMNYFFMERLHDNLFAFSMYANLLEGISVEEIVIIVLDECRESQLKLSDFIVYNLVLHIGLAIKRIQNGFFMDIQAPISFDEDSIEYQTALKILARIEHAVGITFSSEEADFIALHLKNKITAKTIFKKADATEEQIRAQLLETLKAIDQDTPFDLEHDTILIDGLMLHFIPLLTRLQNNSSIENPLLEEIKTQYPDLFELTVNYFSKMPVFKSYQVTEGEWAYLAIHITAAVERYFNEQKTHVLVICATGLGSSQMIKNRLEREFGSRILIEKVISYYEIAEQDLSHIDLVISSINLGNVVLNAPIVNVSVFLGKDDIQKINHEISSNKGSHFVAGRKESDRKELVEEQVELIERSFKPDLFYFVGEHSTKDAVLKELISKIEAVEGTDLQENFLKQLKLRESYSSVVFSEFMAVPHPIEALTKEGHVAVAVAPEGITWDKEYQNIQLVFLLSPDKFGKFEIDKVSQMLVEIMEDDTFRKALAFSDTFDNFIKAFIDQFKKRE</sequence>
<dbReference type="CDD" id="cd05568">
    <property type="entry name" value="PTS_IIB_bgl_like"/>
    <property type="match status" value="1"/>
</dbReference>
<dbReference type="Pfam" id="PF00359">
    <property type="entry name" value="PTS_EIIA_2"/>
    <property type="match status" value="1"/>
</dbReference>
<dbReference type="RefSeq" id="WP_049218102.1">
    <property type="nucleotide sequence ID" value="NZ_CABGUH010000032.1"/>
</dbReference>
<comment type="caution">
    <text evidence="6">The sequence shown here is derived from an EMBL/GenBank/DDBJ whole genome shotgun (WGS) entry which is preliminary data.</text>
</comment>
<name>A0A553S6V7_ENTAV</name>
<dbReference type="PROSITE" id="PS51099">
    <property type="entry name" value="PTS_EIIB_TYPE_2"/>
    <property type="match status" value="1"/>
</dbReference>
<dbReference type="EMBL" id="PDXQ01000001">
    <property type="protein sequence ID" value="TRZ32727.1"/>
    <property type="molecule type" value="Genomic_DNA"/>
</dbReference>
<protein>
    <submittedName>
        <fullName evidence="6">Transcription antiterminator</fullName>
    </submittedName>
</protein>
<dbReference type="InterPro" id="IPR007737">
    <property type="entry name" value="Mga_HTH"/>
</dbReference>
<dbReference type="PROSITE" id="PS51094">
    <property type="entry name" value="PTS_EIIA_TYPE_2"/>
    <property type="match status" value="1"/>
</dbReference>